<feature type="compositionally biased region" description="Basic and acidic residues" evidence="1">
    <location>
        <begin position="154"/>
        <end position="171"/>
    </location>
</feature>
<accession>A0A2V1E8P7</accession>
<reference evidence="2 3" key="1">
    <citation type="journal article" date="2018" name="Sci. Rep.">
        <title>Comparative genomics provides insights into the lifestyle and reveals functional heterogeneity of dark septate endophytic fungi.</title>
        <authorList>
            <person name="Knapp D.G."/>
            <person name="Nemeth J.B."/>
            <person name="Barry K."/>
            <person name="Hainaut M."/>
            <person name="Henrissat B."/>
            <person name="Johnson J."/>
            <person name="Kuo A."/>
            <person name="Lim J.H.P."/>
            <person name="Lipzen A."/>
            <person name="Nolan M."/>
            <person name="Ohm R.A."/>
            <person name="Tamas L."/>
            <person name="Grigoriev I.V."/>
            <person name="Spatafora J.W."/>
            <person name="Nagy L.G."/>
            <person name="Kovacs G.M."/>
        </authorList>
    </citation>
    <scope>NUCLEOTIDE SEQUENCE [LARGE SCALE GENOMIC DNA]</scope>
    <source>
        <strain evidence="2 3">DSE2036</strain>
    </source>
</reference>
<feature type="compositionally biased region" description="Gly residues" evidence="1">
    <location>
        <begin position="173"/>
        <end position="183"/>
    </location>
</feature>
<evidence type="ECO:0000256" key="1">
    <source>
        <dbReference type="SAM" id="MobiDB-lite"/>
    </source>
</evidence>
<feature type="region of interest" description="Disordered" evidence="1">
    <location>
        <begin position="1"/>
        <end position="57"/>
    </location>
</feature>
<organism evidence="2 3">
    <name type="scientific">Periconia macrospinosa</name>
    <dbReference type="NCBI Taxonomy" id="97972"/>
    <lineage>
        <taxon>Eukaryota</taxon>
        <taxon>Fungi</taxon>
        <taxon>Dikarya</taxon>
        <taxon>Ascomycota</taxon>
        <taxon>Pezizomycotina</taxon>
        <taxon>Dothideomycetes</taxon>
        <taxon>Pleosporomycetidae</taxon>
        <taxon>Pleosporales</taxon>
        <taxon>Massarineae</taxon>
        <taxon>Periconiaceae</taxon>
        <taxon>Periconia</taxon>
    </lineage>
</organism>
<feature type="region of interest" description="Disordered" evidence="1">
    <location>
        <begin position="139"/>
        <end position="195"/>
    </location>
</feature>
<dbReference type="AlphaFoldDB" id="A0A2V1E8P7"/>
<dbReference type="EMBL" id="KZ805308">
    <property type="protein sequence ID" value="PVI06459.1"/>
    <property type="molecule type" value="Genomic_DNA"/>
</dbReference>
<proteinExistence type="predicted"/>
<gene>
    <name evidence="2" type="ORF">DM02DRAFT_552387</name>
</gene>
<evidence type="ECO:0000313" key="3">
    <source>
        <dbReference type="Proteomes" id="UP000244855"/>
    </source>
</evidence>
<dbReference type="STRING" id="97972.A0A2V1E8P7"/>
<name>A0A2V1E8P7_9PLEO</name>
<protein>
    <submittedName>
        <fullName evidence="2">Uncharacterized protein</fullName>
    </submittedName>
</protein>
<dbReference type="OrthoDB" id="3660917at2759"/>
<dbReference type="Proteomes" id="UP000244855">
    <property type="component" value="Unassembled WGS sequence"/>
</dbReference>
<sequence length="195" mass="21436">MSDPAAHDSADLRHGGNKQQPSNQHYAHESASQVSDADPSDESVPVNPLSQTRDLVNSLRKSMKRPADEKCFECLCKDGVLRVLYYLPAPPDEPTPIAVYDAKPLSPELLKAYLDYRVAWSQEVEDCFRGVDGTSVPEEYLLHPPPGVIQSRGSKNERTEEIKRHNDKVRQGEGSGEGAGPACGGVPSNFDLRPR</sequence>
<evidence type="ECO:0000313" key="2">
    <source>
        <dbReference type="EMBL" id="PVI06459.1"/>
    </source>
</evidence>
<feature type="compositionally biased region" description="Polar residues" evidence="1">
    <location>
        <begin position="17"/>
        <end position="35"/>
    </location>
</feature>
<keyword evidence="3" id="KW-1185">Reference proteome</keyword>
<feature type="compositionally biased region" description="Basic and acidic residues" evidence="1">
    <location>
        <begin position="1"/>
        <end position="14"/>
    </location>
</feature>